<sequence>MIKLINQEDDILTDLEAYITDVKERVEKSTRISKTFTDVLKEKTHSKFPNKL</sequence>
<dbReference type="EMBL" id="CADCXW020000001">
    <property type="protein sequence ID" value="CAD1530240.1"/>
    <property type="molecule type" value="Genomic_DNA"/>
</dbReference>
<evidence type="ECO:0000313" key="1">
    <source>
        <dbReference type="EMBL" id="CAD1530240.1"/>
    </source>
</evidence>
<accession>A0A6V7HXN2</accession>
<reference evidence="1" key="1">
    <citation type="submission" date="2020-07" db="EMBL/GenBank/DDBJ databases">
        <authorList>
            <person name="Ferguson B K."/>
        </authorList>
    </citation>
    <scope>NUCLEOTIDE SEQUENCE</scope>
    <source>
        <strain evidence="1">L06</strain>
    </source>
</reference>
<name>A0A6V7HXN2_9HYME</name>
<proteinExistence type="predicted"/>
<gene>
    <name evidence="1" type="ORF">BBRV_LOCUS5880</name>
</gene>
<dbReference type="AlphaFoldDB" id="A0A6V7HXN2"/>
<protein>
    <submittedName>
        <fullName evidence="1">Uncharacterized protein</fullName>
    </submittedName>
</protein>
<organism evidence="1">
    <name type="scientific">Bracon brevicornis</name>
    <dbReference type="NCBI Taxonomy" id="1563983"/>
    <lineage>
        <taxon>Eukaryota</taxon>
        <taxon>Metazoa</taxon>
        <taxon>Ecdysozoa</taxon>
        <taxon>Arthropoda</taxon>
        <taxon>Hexapoda</taxon>
        <taxon>Insecta</taxon>
        <taxon>Pterygota</taxon>
        <taxon>Neoptera</taxon>
        <taxon>Endopterygota</taxon>
        <taxon>Hymenoptera</taxon>
        <taxon>Apocrita</taxon>
        <taxon>Ichneumonoidea</taxon>
        <taxon>Braconidae</taxon>
        <taxon>Braconinae</taxon>
        <taxon>Bracon</taxon>
    </lineage>
</organism>